<comment type="caution">
    <text evidence="1">The sequence shown here is derived from an EMBL/GenBank/DDBJ whole genome shotgun (WGS) entry which is preliminary data.</text>
</comment>
<dbReference type="Proteomes" id="UP001189757">
    <property type="component" value="Unassembled WGS sequence"/>
</dbReference>
<dbReference type="RefSeq" id="WP_199031054.1">
    <property type="nucleotide sequence ID" value="NZ_CATZLL010000015.1"/>
</dbReference>
<dbReference type="EMBL" id="CATZLL010000015">
    <property type="protein sequence ID" value="CAJ0819907.1"/>
    <property type="molecule type" value="Genomic_DNA"/>
</dbReference>
<protein>
    <submittedName>
        <fullName evidence="1">Uncharacterized protein</fullName>
    </submittedName>
</protein>
<gene>
    <name evidence="1" type="ORF">LMG18101_04102</name>
</gene>
<organism evidence="1 2">
    <name type="scientific">Ralstonia flaminis</name>
    <dbReference type="NCBI Taxonomy" id="3058597"/>
    <lineage>
        <taxon>Bacteria</taxon>
        <taxon>Pseudomonadati</taxon>
        <taxon>Pseudomonadota</taxon>
        <taxon>Betaproteobacteria</taxon>
        <taxon>Burkholderiales</taxon>
        <taxon>Burkholderiaceae</taxon>
        <taxon>Ralstonia</taxon>
    </lineage>
</organism>
<name>A0ABN9JPG5_9RALS</name>
<keyword evidence="2" id="KW-1185">Reference proteome</keyword>
<evidence type="ECO:0000313" key="2">
    <source>
        <dbReference type="Proteomes" id="UP001189757"/>
    </source>
</evidence>
<sequence length="90" mass="10230">MTSKRCIYLTGALAARDFLRRTQSDVRRHGQYTPDALRWELAYAGIHPPEFRRGFLDAIGAYVLMTLEGCQVNPETWEVLTAVERAGESQ</sequence>
<accession>A0ABN9JPG5</accession>
<evidence type="ECO:0000313" key="1">
    <source>
        <dbReference type="EMBL" id="CAJ0819907.1"/>
    </source>
</evidence>
<reference evidence="1 2" key="1">
    <citation type="submission" date="2023-07" db="EMBL/GenBank/DDBJ databases">
        <authorList>
            <person name="Peeters C."/>
        </authorList>
    </citation>
    <scope>NUCLEOTIDE SEQUENCE [LARGE SCALE GENOMIC DNA]</scope>
    <source>
        <strain evidence="1 2">LMG 18101</strain>
    </source>
</reference>
<proteinExistence type="predicted"/>